<evidence type="ECO:0000313" key="1">
    <source>
        <dbReference type="EMBL" id="EEP69069.1"/>
    </source>
</evidence>
<keyword evidence="2" id="KW-1185">Reference proteome</keyword>
<proteinExistence type="predicted"/>
<gene>
    <name evidence="1" type="ORF">GCWU000324_00981</name>
</gene>
<dbReference type="STRING" id="629741.GCWU000324_00981"/>
<name>C4GFR4_9NEIS</name>
<organism evidence="1 2">
    <name type="scientific">Kingella oralis ATCC 51147</name>
    <dbReference type="NCBI Taxonomy" id="629741"/>
    <lineage>
        <taxon>Bacteria</taxon>
        <taxon>Pseudomonadati</taxon>
        <taxon>Pseudomonadota</taxon>
        <taxon>Betaproteobacteria</taxon>
        <taxon>Neisseriales</taxon>
        <taxon>Neisseriaceae</taxon>
        <taxon>Kingella</taxon>
    </lineage>
</organism>
<reference evidence="1" key="1">
    <citation type="submission" date="2009-04" db="EMBL/GenBank/DDBJ databases">
        <authorList>
            <person name="Weinstock G."/>
            <person name="Sodergren E."/>
            <person name="Clifton S."/>
            <person name="Fulton L."/>
            <person name="Fulton B."/>
            <person name="Courtney L."/>
            <person name="Fronick C."/>
            <person name="Harrison M."/>
            <person name="Strong C."/>
            <person name="Farmer C."/>
            <person name="Delahaunty K."/>
            <person name="Markovic C."/>
            <person name="Hall O."/>
            <person name="Minx P."/>
            <person name="Tomlinson C."/>
            <person name="Mitreva M."/>
            <person name="Nelson J."/>
            <person name="Hou S."/>
            <person name="Wollam A."/>
            <person name="Pepin K.H."/>
            <person name="Johnson M."/>
            <person name="Bhonagiri V."/>
            <person name="Nash W.E."/>
            <person name="Warren W."/>
            <person name="Chinwalla A."/>
            <person name="Mardis E.R."/>
            <person name="Wilson R.K."/>
        </authorList>
    </citation>
    <scope>NUCLEOTIDE SEQUENCE [LARGE SCALE GENOMIC DNA]</scope>
    <source>
        <strain evidence="1">ATCC 51147</strain>
    </source>
</reference>
<dbReference type="EMBL" id="ACJW02000002">
    <property type="protein sequence ID" value="EEP69069.1"/>
    <property type="molecule type" value="Genomic_DNA"/>
</dbReference>
<sequence length="120" mass="13652">MYPQTTPFDGKTTLLINSGRRTEPLPKIKAPKSNAAFGKAERTQVTWLFRQAWREAQASHDTQASIIFTQAWQRSLTSKASKLNRHNCTPADWNLAIDYLFGTECIRNPDPLFTTTKEIP</sequence>
<dbReference type="RefSeq" id="WP_003794855.1">
    <property type="nucleotide sequence ID" value="NZ_GG665871.1"/>
</dbReference>
<protein>
    <submittedName>
        <fullName evidence="1">Uncharacterized protein</fullName>
    </submittedName>
</protein>
<accession>C4GFR4</accession>
<comment type="caution">
    <text evidence="1">The sequence shown here is derived from an EMBL/GenBank/DDBJ whole genome shotgun (WGS) entry which is preliminary data.</text>
</comment>
<dbReference type="AlphaFoldDB" id="C4GFR4"/>
<dbReference type="GeneID" id="84906739"/>
<evidence type="ECO:0000313" key="2">
    <source>
        <dbReference type="Proteomes" id="UP000003009"/>
    </source>
</evidence>
<dbReference type="HOGENOM" id="CLU_2046512_0_0_4"/>
<dbReference type="Proteomes" id="UP000003009">
    <property type="component" value="Unassembled WGS sequence"/>
</dbReference>